<keyword evidence="2" id="KW-1185">Reference proteome</keyword>
<accession>A0A430B327</accession>
<organism evidence="1 2">
    <name type="scientific">Vagococcus acidifermentans</name>
    <dbReference type="NCBI Taxonomy" id="564710"/>
    <lineage>
        <taxon>Bacteria</taxon>
        <taxon>Bacillati</taxon>
        <taxon>Bacillota</taxon>
        <taxon>Bacilli</taxon>
        <taxon>Lactobacillales</taxon>
        <taxon>Enterococcaceae</taxon>
        <taxon>Vagococcus</taxon>
    </lineage>
</organism>
<dbReference type="Proteomes" id="UP000286773">
    <property type="component" value="Unassembled WGS sequence"/>
</dbReference>
<reference evidence="1 2" key="1">
    <citation type="submission" date="2017-05" db="EMBL/GenBank/DDBJ databases">
        <title>Vagococcus spp. assemblies.</title>
        <authorList>
            <person name="Gulvik C.A."/>
        </authorList>
    </citation>
    <scope>NUCLEOTIDE SEQUENCE [LARGE SCALE GENOMIC DNA]</scope>
    <source>
        <strain evidence="1 2">LMG 24798</strain>
    </source>
</reference>
<dbReference type="AlphaFoldDB" id="A0A430B327"/>
<comment type="caution">
    <text evidence="1">The sequence shown here is derived from an EMBL/GenBank/DDBJ whole genome shotgun (WGS) entry which is preliminary data.</text>
</comment>
<gene>
    <name evidence="1" type="ORF">CBF27_01855</name>
</gene>
<dbReference type="RefSeq" id="WP_126811800.1">
    <property type="nucleotide sequence ID" value="NZ_NGKC01000001.1"/>
</dbReference>
<evidence type="ECO:0000313" key="1">
    <source>
        <dbReference type="EMBL" id="RSU14745.1"/>
    </source>
</evidence>
<evidence type="ECO:0000313" key="2">
    <source>
        <dbReference type="Proteomes" id="UP000286773"/>
    </source>
</evidence>
<evidence type="ECO:0008006" key="3">
    <source>
        <dbReference type="Google" id="ProtNLM"/>
    </source>
</evidence>
<name>A0A430B327_9ENTE</name>
<protein>
    <recommendedName>
        <fullName evidence="3">Dodecin domain-containing protein</fullName>
    </recommendedName>
</protein>
<dbReference type="EMBL" id="NGKC01000001">
    <property type="protein sequence ID" value="RSU14745.1"/>
    <property type="molecule type" value="Genomic_DNA"/>
</dbReference>
<sequence>MGKRYITSSIVTDSAINPNAATPEGIASDLEKATNELIRRVFGKGDVLDVNVIHIKKSRPADVPGFVISILYEEHPSN</sequence>
<proteinExistence type="predicted"/>